<keyword evidence="3" id="KW-1185">Reference proteome</keyword>
<feature type="compositionally biased region" description="Polar residues" evidence="1">
    <location>
        <begin position="32"/>
        <end position="70"/>
    </location>
</feature>
<dbReference type="Proteomes" id="UP000092583">
    <property type="component" value="Unassembled WGS sequence"/>
</dbReference>
<dbReference type="AlphaFoldDB" id="A0A1B9J0M6"/>
<protein>
    <submittedName>
        <fullName evidence="2">Uncharacterized protein</fullName>
    </submittedName>
</protein>
<accession>A0A1B9J0M6</accession>
<sequence>MSNQTNDIPLSDMNTSQYTSHDRPSFAAPSQEAISNQGTSAANNSSPARPGENGSSTAAPGGSRSSQAAPGSSRGALTTCMDHGSDCVVRKGSLIVVGSCGCSVAALTIGGVVGGDTAYTSQEAPSYTQGGTTGDGAAGTDNTSQGDSSSCWDDCSCEAKWKVAGCLVIGGAAAGVTGCVFGGVCD</sequence>
<reference evidence="2 3" key="1">
    <citation type="submission" date="2013-07" db="EMBL/GenBank/DDBJ databases">
        <title>The Genome Sequence of Kwoniella mangroviensis CBS10435.</title>
        <authorList>
            <consortium name="The Broad Institute Genome Sequencing Platform"/>
            <person name="Cuomo C."/>
            <person name="Litvintseva A."/>
            <person name="Chen Y."/>
            <person name="Heitman J."/>
            <person name="Sun S."/>
            <person name="Springer D."/>
            <person name="Dromer F."/>
            <person name="Young S.K."/>
            <person name="Zeng Q."/>
            <person name="Gargeya S."/>
            <person name="Fitzgerald M."/>
            <person name="Abouelleil A."/>
            <person name="Alvarado L."/>
            <person name="Berlin A.M."/>
            <person name="Chapman S.B."/>
            <person name="Dewar J."/>
            <person name="Goldberg J."/>
            <person name="Griggs A."/>
            <person name="Gujja S."/>
            <person name="Hansen M."/>
            <person name="Howarth C."/>
            <person name="Imamovic A."/>
            <person name="Larimer J."/>
            <person name="McCowan C."/>
            <person name="Murphy C."/>
            <person name="Pearson M."/>
            <person name="Priest M."/>
            <person name="Roberts A."/>
            <person name="Saif S."/>
            <person name="Shea T."/>
            <person name="Sykes S."/>
            <person name="Wortman J."/>
            <person name="Nusbaum C."/>
            <person name="Birren B."/>
        </authorList>
    </citation>
    <scope>NUCLEOTIDE SEQUENCE [LARGE SCALE GENOMIC DNA]</scope>
    <source>
        <strain evidence="2 3">CBS 10435</strain>
    </source>
</reference>
<organism evidence="2 3">
    <name type="scientific">Kwoniella mangroviensis CBS 10435</name>
    <dbReference type="NCBI Taxonomy" id="1331196"/>
    <lineage>
        <taxon>Eukaryota</taxon>
        <taxon>Fungi</taxon>
        <taxon>Dikarya</taxon>
        <taxon>Basidiomycota</taxon>
        <taxon>Agaricomycotina</taxon>
        <taxon>Tremellomycetes</taxon>
        <taxon>Tremellales</taxon>
        <taxon>Cryptococcaceae</taxon>
        <taxon>Kwoniella</taxon>
    </lineage>
</organism>
<gene>
    <name evidence="2" type="ORF">L486_00961</name>
</gene>
<name>A0A1B9J0M6_9TREE</name>
<feature type="compositionally biased region" description="Polar residues" evidence="1">
    <location>
        <begin position="1"/>
        <end position="19"/>
    </location>
</feature>
<evidence type="ECO:0000313" key="3">
    <source>
        <dbReference type="Proteomes" id="UP000092583"/>
    </source>
</evidence>
<feature type="region of interest" description="Disordered" evidence="1">
    <location>
        <begin position="124"/>
        <end position="143"/>
    </location>
</feature>
<feature type="region of interest" description="Disordered" evidence="1">
    <location>
        <begin position="1"/>
        <end position="75"/>
    </location>
</feature>
<evidence type="ECO:0000313" key="2">
    <source>
        <dbReference type="EMBL" id="OCF61313.1"/>
    </source>
</evidence>
<evidence type="ECO:0000256" key="1">
    <source>
        <dbReference type="SAM" id="MobiDB-lite"/>
    </source>
</evidence>
<proteinExistence type="predicted"/>
<reference evidence="3" key="2">
    <citation type="submission" date="2013-12" db="EMBL/GenBank/DDBJ databases">
        <title>Evolution of pathogenesis and genome organization in the Tremellales.</title>
        <authorList>
            <person name="Cuomo C."/>
            <person name="Litvintseva A."/>
            <person name="Heitman J."/>
            <person name="Chen Y."/>
            <person name="Sun S."/>
            <person name="Springer D."/>
            <person name="Dromer F."/>
            <person name="Young S."/>
            <person name="Zeng Q."/>
            <person name="Chapman S."/>
            <person name="Gujja S."/>
            <person name="Saif S."/>
            <person name="Birren B."/>
        </authorList>
    </citation>
    <scope>NUCLEOTIDE SEQUENCE [LARGE SCALE GENOMIC DNA]</scope>
    <source>
        <strain evidence="3">CBS 10435</strain>
    </source>
</reference>
<dbReference type="EMBL" id="KI669459">
    <property type="protein sequence ID" value="OCF61313.1"/>
    <property type="molecule type" value="Genomic_DNA"/>
</dbReference>